<accession>A0ABN1R7T0</accession>
<evidence type="ECO:0008006" key="5">
    <source>
        <dbReference type="Google" id="ProtNLM"/>
    </source>
</evidence>
<protein>
    <recommendedName>
        <fullName evidence="5">Tyr recombinase domain-containing protein</fullName>
    </recommendedName>
</protein>
<comment type="caution">
    <text evidence="3">The sequence shown here is derived from an EMBL/GenBank/DDBJ whole genome shotgun (WGS) entry which is preliminary data.</text>
</comment>
<dbReference type="InterPro" id="IPR011010">
    <property type="entry name" value="DNA_brk_join_enz"/>
</dbReference>
<dbReference type="SUPFAM" id="SSF56349">
    <property type="entry name" value="DNA breaking-rejoining enzymes"/>
    <property type="match status" value="1"/>
</dbReference>
<organism evidence="3 4">
    <name type="scientific">Nonomuraea longicatena</name>
    <dbReference type="NCBI Taxonomy" id="83682"/>
    <lineage>
        <taxon>Bacteria</taxon>
        <taxon>Bacillati</taxon>
        <taxon>Actinomycetota</taxon>
        <taxon>Actinomycetes</taxon>
        <taxon>Streptosporangiales</taxon>
        <taxon>Streptosporangiaceae</taxon>
        <taxon>Nonomuraea</taxon>
    </lineage>
</organism>
<dbReference type="InterPro" id="IPR013762">
    <property type="entry name" value="Integrase-like_cat_sf"/>
</dbReference>
<keyword evidence="4" id="KW-1185">Reference proteome</keyword>
<name>A0ABN1R7T0_9ACTN</name>
<feature type="region of interest" description="Disordered" evidence="2">
    <location>
        <begin position="1"/>
        <end position="22"/>
    </location>
</feature>
<evidence type="ECO:0000313" key="3">
    <source>
        <dbReference type="EMBL" id="GAA0952870.1"/>
    </source>
</evidence>
<proteinExistence type="predicted"/>
<evidence type="ECO:0000313" key="4">
    <source>
        <dbReference type="Proteomes" id="UP001501578"/>
    </source>
</evidence>
<evidence type="ECO:0000256" key="1">
    <source>
        <dbReference type="ARBA" id="ARBA00023172"/>
    </source>
</evidence>
<gene>
    <name evidence="3" type="ORF">GCM10009560_75010</name>
</gene>
<sequence>MAGDDWKTSDPTFTPRAGTPMHSRAIAVERAFRAFAHDTGHTCASPLAALGVHPRVAMRILRHSQISMTMDVYTHRSRSRAPSIGYASGRRQPN</sequence>
<dbReference type="EMBL" id="BAAAHQ010000056">
    <property type="protein sequence ID" value="GAA0952870.1"/>
    <property type="molecule type" value="Genomic_DNA"/>
</dbReference>
<dbReference type="Gene3D" id="1.10.443.10">
    <property type="entry name" value="Intergrase catalytic core"/>
    <property type="match status" value="1"/>
</dbReference>
<dbReference type="Proteomes" id="UP001501578">
    <property type="component" value="Unassembled WGS sequence"/>
</dbReference>
<reference evidence="3 4" key="1">
    <citation type="journal article" date="2019" name="Int. J. Syst. Evol. Microbiol.">
        <title>The Global Catalogue of Microorganisms (GCM) 10K type strain sequencing project: providing services to taxonomists for standard genome sequencing and annotation.</title>
        <authorList>
            <consortium name="The Broad Institute Genomics Platform"/>
            <consortium name="The Broad Institute Genome Sequencing Center for Infectious Disease"/>
            <person name="Wu L."/>
            <person name="Ma J."/>
        </authorList>
    </citation>
    <scope>NUCLEOTIDE SEQUENCE [LARGE SCALE GENOMIC DNA]</scope>
    <source>
        <strain evidence="3 4">JCM 11136</strain>
    </source>
</reference>
<keyword evidence="1" id="KW-0233">DNA recombination</keyword>
<evidence type="ECO:0000256" key="2">
    <source>
        <dbReference type="SAM" id="MobiDB-lite"/>
    </source>
</evidence>